<reference evidence="2" key="1">
    <citation type="submission" date="2020-12" db="EMBL/GenBank/DDBJ databases">
        <title>Sedimentitalea sp. nov., isolated from sand in Incheon.</title>
        <authorList>
            <person name="Kim W."/>
        </authorList>
    </citation>
    <scope>NUCLEOTIDE SEQUENCE</scope>
    <source>
        <strain evidence="2">CAU 1593</strain>
    </source>
</reference>
<evidence type="ECO:0000313" key="2">
    <source>
        <dbReference type="EMBL" id="MBJ6372945.1"/>
    </source>
</evidence>
<feature type="signal peptide" evidence="1">
    <location>
        <begin position="1"/>
        <end position="17"/>
    </location>
</feature>
<keyword evidence="1" id="KW-0732">Signal</keyword>
<dbReference type="AlphaFoldDB" id="A0A8J7LX30"/>
<dbReference type="Proteomes" id="UP000619079">
    <property type="component" value="Unassembled WGS sequence"/>
</dbReference>
<proteinExistence type="predicted"/>
<dbReference type="RefSeq" id="WP_199025823.1">
    <property type="nucleotide sequence ID" value="NZ_JAELVR010000011.1"/>
</dbReference>
<name>A0A8J7LX30_9RHOB</name>
<organism evidence="2 3">
    <name type="scientific">Sedimentitalea arenosa</name>
    <dbReference type="NCBI Taxonomy" id="2798803"/>
    <lineage>
        <taxon>Bacteria</taxon>
        <taxon>Pseudomonadati</taxon>
        <taxon>Pseudomonadota</taxon>
        <taxon>Alphaproteobacteria</taxon>
        <taxon>Rhodobacterales</taxon>
        <taxon>Paracoccaceae</taxon>
        <taxon>Sedimentitalea</taxon>
    </lineage>
</organism>
<gene>
    <name evidence="2" type="ORF">JF290_15575</name>
</gene>
<comment type="caution">
    <text evidence="2">The sequence shown here is derived from an EMBL/GenBank/DDBJ whole genome shotgun (WGS) entry which is preliminary data.</text>
</comment>
<evidence type="ECO:0000256" key="1">
    <source>
        <dbReference type="SAM" id="SignalP"/>
    </source>
</evidence>
<dbReference type="EMBL" id="JAELVR010000011">
    <property type="protein sequence ID" value="MBJ6372945.1"/>
    <property type="molecule type" value="Genomic_DNA"/>
</dbReference>
<dbReference type="PROSITE" id="PS51257">
    <property type="entry name" value="PROKAR_LIPOPROTEIN"/>
    <property type="match status" value="1"/>
</dbReference>
<keyword evidence="3" id="KW-1185">Reference proteome</keyword>
<sequence length="124" mass="12244">MASSRLFIALPLLGALAACSNVGANYTPVIDGPVGPNYNADLAQCQSLAASQAQVDGSTAGAAATGAGLGAASSVIFNDNSDDLGEAAAIGALAGVTSNAIQKTQNRETIVKNCMRGRGYNVVG</sequence>
<evidence type="ECO:0000313" key="3">
    <source>
        <dbReference type="Proteomes" id="UP000619079"/>
    </source>
</evidence>
<protein>
    <submittedName>
        <fullName evidence="2">Glycine zipper family protein</fullName>
    </submittedName>
</protein>
<feature type="chain" id="PRO_5035279242" evidence="1">
    <location>
        <begin position="18"/>
        <end position="124"/>
    </location>
</feature>
<accession>A0A8J7LX30</accession>